<comment type="similarity">
    <text evidence="2 5">Belongs to the flagella basal body rod proteins family.</text>
</comment>
<evidence type="ECO:0000259" key="7">
    <source>
        <dbReference type="Pfam" id="PF06429"/>
    </source>
</evidence>
<evidence type="ECO:0000313" key="10">
    <source>
        <dbReference type="EMBL" id="MFC5568997.1"/>
    </source>
</evidence>
<evidence type="ECO:0000256" key="5">
    <source>
        <dbReference type="RuleBase" id="RU362116"/>
    </source>
</evidence>
<comment type="subcellular location">
    <subcellularLocation>
        <location evidence="1 5">Bacterial flagellum basal body</location>
    </subcellularLocation>
</comment>
<evidence type="ECO:0000259" key="6">
    <source>
        <dbReference type="Pfam" id="PF00460"/>
    </source>
</evidence>
<feature type="domain" description="Flagellar hook protein FlgE D2" evidence="8">
    <location>
        <begin position="162"/>
        <end position="287"/>
    </location>
</feature>
<dbReference type="InterPro" id="IPR037058">
    <property type="entry name" value="Falgellar_hook_FlgE_sf"/>
</dbReference>
<dbReference type="InterPro" id="IPR053967">
    <property type="entry name" value="LlgE_F_G-like_D1"/>
</dbReference>
<evidence type="ECO:0000256" key="2">
    <source>
        <dbReference type="ARBA" id="ARBA00009677"/>
    </source>
</evidence>
<protein>
    <recommendedName>
        <fullName evidence="3 5">Flagellar hook protein FlgE</fullName>
    </recommendedName>
</protein>
<reference evidence="11" key="1">
    <citation type="journal article" date="2019" name="Int. J. Syst. Evol. Microbiol.">
        <title>The Global Catalogue of Microorganisms (GCM) 10K type strain sequencing project: providing services to taxonomists for standard genome sequencing and annotation.</title>
        <authorList>
            <consortium name="The Broad Institute Genomics Platform"/>
            <consortium name="The Broad Institute Genome Sequencing Center for Infectious Disease"/>
            <person name="Wu L."/>
            <person name="Ma J."/>
        </authorList>
    </citation>
    <scope>NUCLEOTIDE SEQUENCE [LARGE SCALE GENOMIC DNA]</scope>
    <source>
        <strain evidence="11">KACC 11407</strain>
    </source>
</reference>
<dbReference type="InterPro" id="IPR020013">
    <property type="entry name" value="Flagellar_FlgE/F/G"/>
</dbReference>
<evidence type="ECO:0000313" key="11">
    <source>
        <dbReference type="Proteomes" id="UP001596036"/>
    </source>
</evidence>
<keyword evidence="4 5" id="KW-0975">Bacterial flagellum</keyword>
<dbReference type="InterPro" id="IPR010930">
    <property type="entry name" value="Flg_bb/hook_C_dom"/>
</dbReference>
<evidence type="ECO:0000259" key="9">
    <source>
        <dbReference type="Pfam" id="PF22692"/>
    </source>
</evidence>
<dbReference type="Pfam" id="PF22692">
    <property type="entry name" value="LlgE_F_G_D1"/>
    <property type="match status" value="1"/>
</dbReference>
<dbReference type="PANTHER" id="PTHR30435:SF1">
    <property type="entry name" value="FLAGELLAR HOOK PROTEIN FLGE"/>
    <property type="match status" value="1"/>
</dbReference>
<dbReference type="InterPro" id="IPR001444">
    <property type="entry name" value="Flag_bb_rod_N"/>
</dbReference>
<keyword evidence="10" id="KW-0969">Cilium</keyword>
<keyword evidence="10" id="KW-0966">Cell projection</keyword>
<organism evidence="10 11">
    <name type="scientific">Lysobacter yangpyeongensis</name>
    <dbReference type="NCBI Taxonomy" id="346182"/>
    <lineage>
        <taxon>Bacteria</taxon>
        <taxon>Pseudomonadati</taxon>
        <taxon>Pseudomonadota</taxon>
        <taxon>Gammaproteobacteria</taxon>
        <taxon>Lysobacterales</taxon>
        <taxon>Lysobacteraceae</taxon>
        <taxon>Lysobacter</taxon>
    </lineage>
</organism>
<accession>A0ABW0SIW8</accession>
<evidence type="ECO:0000256" key="3">
    <source>
        <dbReference type="ARBA" id="ARBA00019015"/>
    </source>
</evidence>
<dbReference type="RefSeq" id="WP_386752798.1">
    <property type="nucleotide sequence ID" value="NZ_JBHSNM010000001.1"/>
</dbReference>
<dbReference type="NCBIfam" id="TIGR03506">
    <property type="entry name" value="FlgEFG_subfam"/>
    <property type="match status" value="1"/>
</dbReference>
<feature type="domain" description="Flagellar basal-body/hook protein C-terminal" evidence="7">
    <location>
        <begin position="361"/>
        <end position="405"/>
    </location>
</feature>
<proteinExistence type="inferred from homology"/>
<dbReference type="EMBL" id="JBHSNM010000001">
    <property type="protein sequence ID" value="MFC5568997.1"/>
    <property type="molecule type" value="Genomic_DNA"/>
</dbReference>
<comment type="function">
    <text evidence="5">A flexible structure which links the flagellar filament to the drive apparatus in the basal body.</text>
</comment>
<comment type="caution">
    <text evidence="10">The sequence shown here is derived from an EMBL/GenBank/DDBJ whole genome shotgun (WGS) entry which is preliminary data.</text>
</comment>
<evidence type="ECO:0000256" key="1">
    <source>
        <dbReference type="ARBA" id="ARBA00004117"/>
    </source>
</evidence>
<gene>
    <name evidence="10" type="primary">flgE</name>
    <name evidence="10" type="ORF">ACFPN1_02820</name>
</gene>
<keyword evidence="10" id="KW-0282">Flagellum</keyword>
<evidence type="ECO:0000256" key="4">
    <source>
        <dbReference type="ARBA" id="ARBA00023143"/>
    </source>
</evidence>
<evidence type="ECO:0000259" key="8">
    <source>
        <dbReference type="Pfam" id="PF07559"/>
    </source>
</evidence>
<keyword evidence="11" id="KW-1185">Reference proteome</keyword>
<dbReference type="InterPro" id="IPR011491">
    <property type="entry name" value="FlgE_D2"/>
</dbReference>
<dbReference type="Proteomes" id="UP001596036">
    <property type="component" value="Unassembled WGS sequence"/>
</dbReference>
<dbReference type="NCBIfam" id="NF004238">
    <property type="entry name" value="PRK05682.1-1"/>
    <property type="match status" value="1"/>
</dbReference>
<dbReference type="Pfam" id="PF00460">
    <property type="entry name" value="Flg_bb_rod"/>
    <property type="match status" value="1"/>
</dbReference>
<dbReference type="InterPro" id="IPR037925">
    <property type="entry name" value="FlgE/F/G-like"/>
</dbReference>
<feature type="domain" description="Flagellar basal body rod protein N-terminal" evidence="6">
    <location>
        <begin position="4"/>
        <end position="33"/>
    </location>
</feature>
<dbReference type="Pfam" id="PF07559">
    <property type="entry name" value="FlgE_D2"/>
    <property type="match status" value="1"/>
</dbReference>
<name>A0ABW0SIW8_9GAMM</name>
<feature type="domain" description="Flagellar hook protein FlgE/F/G-like D1" evidence="9">
    <location>
        <begin position="83"/>
        <end position="124"/>
    </location>
</feature>
<dbReference type="Pfam" id="PF06429">
    <property type="entry name" value="Flg_bbr_C"/>
    <property type="match status" value="1"/>
</dbReference>
<dbReference type="PANTHER" id="PTHR30435">
    <property type="entry name" value="FLAGELLAR PROTEIN"/>
    <property type="match status" value="1"/>
</dbReference>
<dbReference type="Gene3D" id="2.60.98.20">
    <property type="entry name" value="Flagellar hook protein FlgE"/>
    <property type="match status" value="1"/>
</dbReference>
<dbReference type="SUPFAM" id="SSF117143">
    <property type="entry name" value="Flagellar hook protein flgE"/>
    <property type="match status" value="1"/>
</dbReference>
<sequence>MSFRISLSGMNAASADLNVTSHNIANANTTGFKQSRAEFADVFPVSASGLSRNAIGAGVRLEKVAQQFAQGNVDFTGRALDMALSGQGFFTLSANGSMVYSRAGNFGTDRDGYVVNPAGQRLQVFLPNAGGNGFDTGRMSDLRLATGDSPPQATTSVEVGTNLPGNAVPPTITPFDANDPTTYNHTTSLTIYDSLGAPHTQSMYFIKTANPNEWQVQTQIDGTDVGTPQTLQYSSTGQLTAPATGRIALPAYTPTGGAAAMPITLELGDSTQYGNAFGVSSLTQDGYATGRLINIEVSSEGVVNARYTNGVSTPLGQVALTTFTNPQGLQPLGDNGWAETFESGQARRGAAGTSEFGLVQGGALEASNVDLTEQLVNMITAQRNFQANAQMISTQDQITQTVINIR</sequence>